<dbReference type="Proteomes" id="UP001589788">
    <property type="component" value="Unassembled WGS sequence"/>
</dbReference>
<keyword evidence="2" id="KW-0472">Membrane</keyword>
<comment type="caution">
    <text evidence="4">The sequence shown here is derived from an EMBL/GenBank/DDBJ whole genome shotgun (WGS) entry which is preliminary data.</text>
</comment>
<dbReference type="EMBL" id="JBHLYQ010000130">
    <property type="protein sequence ID" value="MFC0082654.1"/>
    <property type="molecule type" value="Genomic_DNA"/>
</dbReference>
<evidence type="ECO:0000313" key="5">
    <source>
        <dbReference type="Proteomes" id="UP001589788"/>
    </source>
</evidence>
<dbReference type="InterPro" id="IPR027381">
    <property type="entry name" value="LytR/CpsA/Psr_C"/>
</dbReference>
<sequence>MSGGRTGSRRATPAQQPAVPHGAAGDPQAPTPLVSLRGLVLLALGVLLVALLLPSASQGPQGSLHGPRLTTAFRAITAHRRSTPRHGSASTGTPRRYHAPERRSSGASSSSKGSRSSTSNTKAASSASPGSTATTGGPAPASVHLLVANGSNQNGLAAQVGSYLQAKGYGVLTPVTALTTVPSTLVYPLDPTGQAALGEVLAALGLGQGAVRTAADGPPPVQSATGADLVVVCGPGLALPASPGSS</sequence>
<evidence type="ECO:0000313" key="4">
    <source>
        <dbReference type="EMBL" id="MFC0082654.1"/>
    </source>
</evidence>
<evidence type="ECO:0000259" key="3">
    <source>
        <dbReference type="Pfam" id="PF13399"/>
    </source>
</evidence>
<dbReference type="Pfam" id="PF13399">
    <property type="entry name" value="LytR_C"/>
    <property type="match status" value="1"/>
</dbReference>
<keyword evidence="2" id="KW-1133">Transmembrane helix</keyword>
<accession>A0ABV6C4M7</accession>
<keyword evidence="2" id="KW-0812">Transmembrane</keyword>
<evidence type="ECO:0000256" key="2">
    <source>
        <dbReference type="SAM" id="Phobius"/>
    </source>
</evidence>
<evidence type="ECO:0000256" key="1">
    <source>
        <dbReference type="SAM" id="MobiDB-lite"/>
    </source>
</evidence>
<gene>
    <name evidence="4" type="ORF">ACFFRE_10975</name>
</gene>
<dbReference type="RefSeq" id="WP_377790273.1">
    <property type="nucleotide sequence ID" value="NZ_JBHLYQ010000130.1"/>
</dbReference>
<organism evidence="4 5">
    <name type="scientific">Aciditerrimonas ferrireducens</name>
    <dbReference type="NCBI Taxonomy" id="667306"/>
    <lineage>
        <taxon>Bacteria</taxon>
        <taxon>Bacillati</taxon>
        <taxon>Actinomycetota</taxon>
        <taxon>Acidimicrobiia</taxon>
        <taxon>Acidimicrobiales</taxon>
        <taxon>Acidimicrobiaceae</taxon>
        <taxon>Aciditerrimonas</taxon>
    </lineage>
</organism>
<feature type="region of interest" description="Disordered" evidence="1">
    <location>
        <begin position="1"/>
        <end position="26"/>
    </location>
</feature>
<keyword evidence="5" id="KW-1185">Reference proteome</keyword>
<feature type="compositionally biased region" description="Low complexity" evidence="1">
    <location>
        <begin position="105"/>
        <end position="137"/>
    </location>
</feature>
<proteinExistence type="predicted"/>
<feature type="region of interest" description="Disordered" evidence="1">
    <location>
        <begin position="77"/>
        <end position="137"/>
    </location>
</feature>
<feature type="transmembrane region" description="Helical" evidence="2">
    <location>
        <begin position="34"/>
        <end position="53"/>
    </location>
</feature>
<protein>
    <submittedName>
        <fullName evidence="4">LytR C-terminal domain-containing protein</fullName>
    </submittedName>
</protein>
<feature type="domain" description="LytR/CpsA/Psr regulator C-terminal" evidence="3">
    <location>
        <begin position="143"/>
        <end position="230"/>
    </location>
</feature>
<name>A0ABV6C4M7_9ACTN</name>
<reference evidence="4 5" key="1">
    <citation type="submission" date="2024-09" db="EMBL/GenBank/DDBJ databases">
        <authorList>
            <person name="Sun Q."/>
            <person name="Mori K."/>
        </authorList>
    </citation>
    <scope>NUCLEOTIDE SEQUENCE [LARGE SCALE GENOMIC DNA]</scope>
    <source>
        <strain evidence="4 5">JCM 15389</strain>
    </source>
</reference>
<dbReference type="Gene3D" id="3.30.70.2390">
    <property type="match status" value="1"/>
</dbReference>